<feature type="compositionally biased region" description="Low complexity" evidence="10">
    <location>
        <begin position="194"/>
        <end position="211"/>
    </location>
</feature>
<feature type="compositionally biased region" description="Low complexity" evidence="10">
    <location>
        <begin position="248"/>
        <end position="261"/>
    </location>
</feature>
<dbReference type="InterPro" id="IPR037171">
    <property type="entry name" value="NagB/RpiA_transferase-like"/>
</dbReference>
<protein>
    <recommendedName>
        <fullName evidence="6">Translation initiation factor eIF2B subunit delta</fullName>
    </recommendedName>
    <alternativeName>
        <fullName evidence="7">eIF2B GDP-GTP exchange factor subunit delta</fullName>
    </alternativeName>
</protein>
<evidence type="ECO:0000256" key="2">
    <source>
        <dbReference type="ARBA" id="ARBA00007251"/>
    </source>
</evidence>
<feature type="compositionally biased region" description="Polar residues" evidence="10">
    <location>
        <begin position="66"/>
        <end position="84"/>
    </location>
</feature>
<comment type="subunit">
    <text evidence="8">Component of the translation initiation factor 2B (eIF2B) complex which is a heterodecamer of two sets of five different subunits: alpha, beta, gamma, delta and epsilon. Subunits alpha, beta and delta comprise a regulatory subcomplex and subunits epsilon and gamma comprise a catalytic subcomplex. Within the complex, the hexameric regulatory complex resides at the center, with the two heterodimeric catalytic subcomplexes bound on opposite sides.</text>
</comment>
<dbReference type="GO" id="GO:0005829">
    <property type="term" value="C:cytosol"/>
    <property type="evidence" value="ECO:0007669"/>
    <property type="project" value="UniProtKB-SubCell"/>
</dbReference>
<dbReference type="InterPro" id="IPR000649">
    <property type="entry name" value="IF-2B-related"/>
</dbReference>
<dbReference type="Gene3D" id="3.40.50.10470">
    <property type="entry name" value="Translation initiation factor eif-2b, domain 2"/>
    <property type="match status" value="1"/>
</dbReference>
<evidence type="ECO:0000313" key="11">
    <source>
        <dbReference type="EMBL" id="CAD9207791.1"/>
    </source>
</evidence>
<feature type="compositionally biased region" description="Basic and acidic residues" evidence="10">
    <location>
        <begin position="212"/>
        <end position="223"/>
    </location>
</feature>
<dbReference type="PANTHER" id="PTHR10233:SF14">
    <property type="entry name" value="TRANSLATION INITIATION FACTOR EIF-2B SUBUNIT DELTA"/>
    <property type="match status" value="1"/>
</dbReference>
<dbReference type="SUPFAM" id="SSF100950">
    <property type="entry name" value="NagB/RpiA/CoA transferase-like"/>
    <property type="match status" value="1"/>
</dbReference>
<reference evidence="11" key="1">
    <citation type="submission" date="2021-01" db="EMBL/GenBank/DDBJ databases">
        <authorList>
            <person name="Corre E."/>
            <person name="Pelletier E."/>
            <person name="Niang G."/>
            <person name="Scheremetjew M."/>
            <person name="Finn R."/>
            <person name="Kale V."/>
            <person name="Holt S."/>
            <person name="Cochrane G."/>
            <person name="Meng A."/>
            <person name="Brown T."/>
            <person name="Cohen L."/>
        </authorList>
    </citation>
    <scope>NUCLEOTIDE SEQUENCE</scope>
    <source>
        <strain evidence="11">PLY429</strain>
    </source>
</reference>
<evidence type="ECO:0000256" key="7">
    <source>
        <dbReference type="ARBA" id="ARBA00044356"/>
    </source>
</evidence>
<accession>A0A7S1STG8</accession>
<evidence type="ECO:0000256" key="3">
    <source>
        <dbReference type="ARBA" id="ARBA00022490"/>
    </source>
</evidence>
<gene>
    <name evidence="11" type="ORF">TCHU04912_LOCUS10027</name>
</gene>
<evidence type="ECO:0000256" key="5">
    <source>
        <dbReference type="ARBA" id="ARBA00022917"/>
    </source>
</evidence>
<feature type="compositionally biased region" description="Low complexity" evidence="10">
    <location>
        <begin position="150"/>
        <end position="173"/>
    </location>
</feature>
<dbReference type="AlphaFoldDB" id="A0A7S1STG8"/>
<dbReference type="GO" id="GO:0003743">
    <property type="term" value="F:translation initiation factor activity"/>
    <property type="evidence" value="ECO:0007669"/>
    <property type="project" value="UniProtKB-KW"/>
</dbReference>
<evidence type="ECO:0000256" key="8">
    <source>
        <dbReference type="ARBA" id="ARBA00046432"/>
    </source>
</evidence>
<proteinExistence type="inferred from homology"/>
<name>A0A7S1STG8_9CHLO</name>
<evidence type="ECO:0000256" key="9">
    <source>
        <dbReference type="RuleBase" id="RU003814"/>
    </source>
</evidence>
<dbReference type="InterPro" id="IPR042529">
    <property type="entry name" value="IF_2B-like_C"/>
</dbReference>
<keyword evidence="3" id="KW-0963">Cytoplasm</keyword>
<evidence type="ECO:0000256" key="4">
    <source>
        <dbReference type="ARBA" id="ARBA00022540"/>
    </source>
</evidence>
<keyword evidence="4" id="KW-0396">Initiation factor</keyword>
<evidence type="ECO:0000256" key="1">
    <source>
        <dbReference type="ARBA" id="ARBA00004514"/>
    </source>
</evidence>
<comment type="subcellular location">
    <subcellularLocation>
        <location evidence="1">Cytoplasm</location>
        <location evidence="1">Cytosol</location>
    </subcellularLocation>
</comment>
<dbReference type="Pfam" id="PF01008">
    <property type="entry name" value="IF-2B"/>
    <property type="match status" value="1"/>
</dbReference>
<dbReference type="EMBL" id="HBGG01019384">
    <property type="protein sequence ID" value="CAD9207791.1"/>
    <property type="molecule type" value="Transcribed_RNA"/>
</dbReference>
<feature type="region of interest" description="Disordered" evidence="10">
    <location>
        <begin position="65"/>
        <end position="308"/>
    </location>
</feature>
<dbReference type="PANTHER" id="PTHR10233">
    <property type="entry name" value="TRANSLATION INITIATION FACTOR EIF-2B"/>
    <property type="match status" value="1"/>
</dbReference>
<evidence type="ECO:0000256" key="6">
    <source>
        <dbReference type="ARBA" id="ARBA00044147"/>
    </source>
</evidence>
<keyword evidence="5" id="KW-0648">Protein biosynthesis</keyword>
<organism evidence="11">
    <name type="scientific">Tetraselmis chuii</name>
    <dbReference type="NCBI Taxonomy" id="63592"/>
    <lineage>
        <taxon>Eukaryota</taxon>
        <taxon>Viridiplantae</taxon>
        <taxon>Chlorophyta</taxon>
        <taxon>core chlorophytes</taxon>
        <taxon>Chlorodendrophyceae</taxon>
        <taxon>Chlorodendrales</taxon>
        <taxon>Chlorodendraceae</taxon>
        <taxon>Tetraselmis</taxon>
    </lineage>
</organism>
<comment type="similarity">
    <text evidence="2 9">Belongs to the eIF-2B alpha/beta/delta subunits family.</text>
</comment>
<evidence type="ECO:0000256" key="10">
    <source>
        <dbReference type="SAM" id="MobiDB-lite"/>
    </source>
</evidence>
<sequence length="670" mass="70542">MQRRTTEVGEPAKQVIGFSVEGQESSPVPIRAILDEAVAAEDAVVGRGAGGVGSPSLVMIPPAAFQGQSDGESNHLTIGSTSPGGTYHPIGAPPVPVTAGGSHPVSPAAPPIRRATTELPPHSAPSNLDGELDGIMRSVSDGAALRSQETTPAAAATVTGADPGTAAATATADSELSFQTSGGRRKSLEGQQEAASAPPAGAGVGSGAPTAGEKKAERKEKAARAGKGPPTDIQPKPKMTKAERRALQEQQRAAKAAAKAEPGGTQGTPSKPMPTKHSSAKVVQKENTAPAPKRQEAAEAPAPRVEPTDRRFAKQVELFAHLQQYNKIDATRFSGKDMALIHPAIKDLGLKYAERTITGSNARCVAMLSALKTFIADYRTPAQKMISRDLLARLNKQIDFLAECRPLAVAMGNAIKHLKLRVQQLDPTLPEERAKAILTDTIDNFVMEKVMYADQALVSHAVTKIADGDVVLTYAYSHVVLETLLAAHAAGVAFQVIVIDARPHCEGRGLMAKLLAAGVHCSYEHINALSFIVKQVTKVFLGAAGVLSNGVVLSRVGTAAVGMTAAAFNIPVMVCCETYKFNERVQLDSITSNELGDPNALTSQQPSHATDECALMGWENQSNLILLNLTYDAMPADFVTMIITEIGMVPPSSVPAILREYMKDSKGERV</sequence>